<accession>A0A3B4GGY7</accession>
<evidence type="ECO:0000256" key="3">
    <source>
        <dbReference type="ARBA" id="ARBA00023180"/>
    </source>
</evidence>
<dbReference type="PANTHER" id="PTHR44337:SF20">
    <property type="entry name" value="CARCINOEMBRYONIC ANTIGEN-RELATED CELL ADHESION MOLECULE 5-RELATED"/>
    <property type="match status" value="1"/>
</dbReference>
<protein>
    <submittedName>
        <fullName evidence="6">Hemicentin-1-like</fullName>
    </submittedName>
</protein>
<feature type="domain" description="Ig-like" evidence="5">
    <location>
        <begin position="818"/>
        <end position="910"/>
    </location>
</feature>
<keyword evidence="1" id="KW-0732">Signal</keyword>
<evidence type="ECO:0000313" key="6">
    <source>
        <dbReference type="Ensembl" id="ENSPNYP00000020746.1"/>
    </source>
</evidence>
<dbReference type="SMART" id="SM00409">
    <property type="entry name" value="IG"/>
    <property type="match status" value="10"/>
</dbReference>
<dbReference type="PANTHER" id="PTHR44337">
    <property type="entry name" value="CARCINOEMBRYONIC ANTIGEN-RELATED CELL ADHESION MOLECULE 8"/>
    <property type="match status" value="1"/>
</dbReference>
<evidence type="ECO:0000256" key="4">
    <source>
        <dbReference type="ARBA" id="ARBA00023319"/>
    </source>
</evidence>
<dbReference type="InterPro" id="IPR003598">
    <property type="entry name" value="Ig_sub2"/>
</dbReference>
<feature type="domain" description="Ig-like" evidence="5">
    <location>
        <begin position="392"/>
        <end position="469"/>
    </location>
</feature>
<feature type="domain" description="Ig-like" evidence="5">
    <location>
        <begin position="120"/>
        <end position="208"/>
    </location>
</feature>
<dbReference type="InterPro" id="IPR052598">
    <property type="entry name" value="IgSF_CEA-related"/>
</dbReference>
<dbReference type="Ensembl" id="ENSPNYT00000021250.1">
    <property type="protein sequence ID" value="ENSPNYP00000020746.1"/>
    <property type="gene ID" value="ENSPNYG00000015669.1"/>
</dbReference>
<feature type="domain" description="Ig-like" evidence="5">
    <location>
        <begin position="300"/>
        <end position="387"/>
    </location>
</feature>
<name>A0A3B4GGY7_9CICH</name>
<feature type="domain" description="Ig-like" evidence="5">
    <location>
        <begin position="651"/>
        <end position="739"/>
    </location>
</feature>
<feature type="domain" description="Ig-like" evidence="5">
    <location>
        <begin position="568"/>
        <end position="647"/>
    </location>
</feature>
<keyword evidence="4" id="KW-0393">Immunoglobulin domain</keyword>
<keyword evidence="3" id="KW-0325">Glycoprotein</keyword>
<keyword evidence="2" id="KW-1015">Disulfide bond</keyword>
<dbReference type="AlphaFoldDB" id="A0A3B4GGY7"/>
<reference evidence="6" key="1">
    <citation type="submission" date="2023-09" db="UniProtKB">
        <authorList>
            <consortium name="Ensembl"/>
        </authorList>
    </citation>
    <scope>IDENTIFICATION</scope>
</reference>
<feature type="domain" description="Ig-like" evidence="5">
    <location>
        <begin position="742"/>
        <end position="815"/>
    </location>
</feature>
<dbReference type="Gene3D" id="2.60.40.10">
    <property type="entry name" value="Immunoglobulins"/>
    <property type="match status" value="11"/>
</dbReference>
<feature type="domain" description="Ig-like" evidence="5">
    <location>
        <begin position="213"/>
        <end position="294"/>
    </location>
</feature>
<evidence type="ECO:0000256" key="2">
    <source>
        <dbReference type="ARBA" id="ARBA00023157"/>
    </source>
</evidence>
<dbReference type="GeneTree" id="ENSGT01100000263479"/>
<dbReference type="InterPro" id="IPR003599">
    <property type="entry name" value="Ig_sub"/>
</dbReference>
<evidence type="ECO:0000256" key="1">
    <source>
        <dbReference type="ARBA" id="ARBA00022729"/>
    </source>
</evidence>
<dbReference type="SMART" id="SM00408">
    <property type="entry name" value="IGc2"/>
    <property type="match status" value="8"/>
</dbReference>
<dbReference type="InterPro" id="IPR013783">
    <property type="entry name" value="Ig-like_fold"/>
</dbReference>
<feature type="domain" description="Ig-like" evidence="5">
    <location>
        <begin position="475"/>
        <end position="557"/>
    </location>
</feature>
<evidence type="ECO:0000259" key="5">
    <source>
        <dbReference type="PROSITE" id="PS50835"/>
    </source>
</evidence>
<sequence length="1023" mass="113640">MDDNYVATEYFTCFLFLDLTRSQTLYASENPVAVGNNVTLSSNYTVSSGGWLFNTRQIVIILLSQFAISKTWRDRVSFNQNTSSLTIHSVKLEDSGNYALQDLINEISSQLTLSVEESVSNVTVQTSTTNLVEFNDTAVLMCSVSKGTSLSYQWFNGSSMIMTNEKVQLSSGNTILTIMNVTRYDQGLYKCNVSNNVSNDISAPVNLTISYGPSNTEMTVMPFMNIYKGGSNITLSCSAVSSPPAMFQWMVNGVYLNKIEPKLELEKVNESMSGNYTCLIHNNVTFRYSSQTATIQIVDPVTAVVVNLAKPAIFGETFSLSCEVTGPVDIIHWWRNDQLISADNKTTFGTGNRTLTISSTQHSDGGDYECEAFNSVSNQTSDPFTVTVYYGPEIANVMGLNLAKAGDYVTFTCNATSNPPSIYEWYHENVLVSNKSEYVTPSLTTSMSGKYLCVAFNSISGKNSTADIMLTVIEPLQNIIVEAPMMPAKEGYSYNLTCNTNVPADYIYWMKNGELLNENNRIVFYNDNKTLHIRMVERYDNANYGCVAINAVSENMSTPYMLFVNYGPETPSVYGPAFAETGHQAVFSCSAESVPPSTFCWWFNGAIVANTSDYTTDVLSLSMSGEYKCMAINNVTGKNSTNSTTLTVIDPIQNVKLNAPVTFVKEGYAYNLTCNVTGPADYIYWMKNGQRLHEDNRTFFHKDNETVEINPRYDNGNYCCMAINAFGNKASPAYNLIVNYGPEKPIIYGPAFAETGRQAVFSCSAMSEPLSQFCWWFNGSIVSNTSVYATSLLSFNMSGEYTCMAINNVTGKNSTNSTTLTVVEAIESVMIKNKTIPIDTKNFTLTCEVIGPYDTIYWMKDNMKLNTNPSNNSYASYNTENNMLHFTPVTLDSEGTYQCVATNKAGDHVSPQYRLLVNYGPVRLTISRASMFMYVSLICQADSRPACDFSWFFNNLSTPLQNTSTIVFPATSQNFGNYICKAWNPVTDITISLVLLSKGYFTITYDLIRKLRKRRAATQAKEK</sequence>
<proteinExistence type="predicted"/>
<dbReference type="Pfam" id="PF13895">
    <property type="entry name" value="Ig_2"/>
    <property type="match status" value="1"/>
</dbReference>
<dbReference type="Pfam" id="PF13927">
    <property type="entry name" value="Ig_3"/>
    <property type="match status" value="6"/>
</dbReference>
<dbReference type="InterPro" id="IPR036179">
    <property type="entry name" value="Ig-like_dom_sf"/>
</dbReference>
<organism evidence="6">
    <name type="scientific">Pundamilia nyererei</name>
    <dbReference type="NCBI Taxonomy" id="303518"/>
    <lineage>
        <taxon>Eukaryota</taxon>
        <taxon>Metazoa</taxon>
        <taxon>Chordata</taxon>
        <taxon>Craniata</taxon>
        <taxon>Vertebrata</taxon>
        <taxon>Euteleostomi</taxon>
        <taxon>Actinopterygii</taxon>
        <taxon>Neopterygii</taxon>
        <taxon>Teleostei</taxon>
        <taxon>Neoteleostei</taxon>
        <taxon>Acanthomorphata</taxon>
        <taxon>Ovalentaria</taxon>
        <taxon>Cichlomorphae</taxon>
        <taxon>Cichliformes</taxon>
        <taxon>Cichlidae</taxon>
        <taxon>African cichlids</taxon>
        <taxon>Pseudocrenilabrinae</taxon>
        <taxon>Haplochromini</taxon>
        <taxon>Pundamilia</taxon>
    </lineage>
</organism>
<dbReference type="PROSITE" id="PS50835">
    <property type="entry name" value="IG_LIKE"/>
    <property type="match status" value="10"/>
</dbReference>
<feature type="domain" description="Ig-like" evidence="5">
    <location>
        <begin position="911"/>
        <end position="992"/>
    </location>
</feature>
<dbReference type="CDD" id="cd00096">
    <property type="entry name" value="Ig"/>
    <property type="match status" value="2"/>
</dbReference>
<dbReference type="InterPro" id="IPR007110">
    <property type="entry name" value="Ig-like_dom"/>
</dbReference>
<dbReference type="STRING" id="303518.ENSPNYP00000020746"/>
<dbReference type="SUPFAM" id="SSF48726">
    <property type="entry name" value="Immunoglobulin"/>
    <property type="match status" value="11"/>
</dbReference>